<keyword evidence="3" id="KW-0347">Helicase</keyword>
<keyword evidence="1" id="KW-0547">Nucleotide-binding</keyword>
<dbReference type="Pfam" id="PF23576">
    <property type="entry name" value="SEN1_barrel"/>
    <property type="match status" value="1"/>
</dbReference>
<dbReference type="CDD" id="cd18042">
    <property type="entry name" value="DEXXQc_SETX"/>
    <property type="match status" value="1"/>
</dbReference>
<protein>
    <recommendedName>
        <fullName evidence="12">Helicase ATP-binding domain-containing protein</fullName>
    </recommendedName>
</protein>
<evidence type="ECO:0000256" key="1">
    <source>
        <dbReference type="ARBA" id="ARBA00022741"/>
    </source>
</evidence>
<accession>A0A0R0FU35</accession>
<name>A0A0R0FU35_SOYBN</name>
<evidence type="ECO:0000313" key="11">
    <source>
        <dbReference type="Proteomes" id="UP000008827"/>
    </source>
</evidence>
<evidence type="ECO:0000256" key="4">
    <source>
        <dbReference type="ARBA" id="ARBA00022840"/>
    </source>
</evidence>
<dbReference type="Gene3D" id="3.40.50.300">
    <property type="entry name" value="P-loop containing nucleotide triphosphate hydrolases"/>
    <property type="match status" value="2"/>
</dbReference>
<dbReference type="ExpressionAtlas" id="A0A0R0FU35">
    <property type="expression patterns" value="baseline and differential"/>
</dbReference>
<dbReference type="GO" id="GO:0003723">
    <property type="term" value="F:RNA binding"/>
    <property type="evidence" value="ECO:0000318"/>
    <property type="project" value="GO_Central"/>
</dbReference>
<dbReference type="EMBL" id="CM000848">
    <property type="protein sequence ID" value="KRH09597.1"/>
    <property type="molecule type" value="Genomic_DNA"/>
</dbReference>
<dbReference type="SMR" id="A0A0R0FU35"/>
<dbReference type="GO" id="GO:0016787">
    <property type="term" value="F:hydrolase activity"/>
    <property type="evidence" value="ECO:0007669"/>
    <property type="project" value="UniProtKB-KW"/>
</dbReference>
<dbReference type="PaxDb" id="3847-GLYMA15G00301.1"/>
<dbReference type="InterPro" id="IPR056474">
    <property type="entry name" value="SEN1_barrel"/>
</dbReference>
<reference evidence="10" key="2">
    <citation type="submission" date="2018-02" db="UniProtKB">
        <authorList>
            <consortium name="EnsemblPlants"/>
        </authorList>
    </citation>
    <scope>IDENTIFICATION</scope>
    <source>
        <strain evidence="10">Williams 82</strain>
    </source>
</reference>
<feature type="compositionally biased region" description="Basic residues" evidence="5">
    <location>
        <begin position="2332"/>
        <end position="2341"/>
    </location>
</feature>
<dbReference type="Pfam" id="PF13087">
    <property type="entry name" value="AAA_12"/>
    <property type="match status" value="1"/>
</dbReference>
<feature type="domain" description="DNA2/NAM7 helicase helicase" evidence="6">
    <location>
        <begin position="1452"/>
        <end position="1825"/>
    </location>
</feature>
<dbReference type="EnsemblPlants" id="KRH09597">
    <property type="protein sequence ID" value="KRH09597"/>
    <property type="gene ID" value="GLYMA_15G000900"/>
</dbReference>
<feature type="domain" description="DNA2/NAM7 helicase-like C-terminal" evidence="7">
    <location>
        <begin position="1832"/>
        <end position="2038"/>
    </location>
</feature>
<dbReference type="InterPro" id="IPR041677">
    <property type="entry name" value="DNA2/NAM7_AAA_11"/>
</dbReference>
<feature type="region of interest" description="Disordered" evidence="5">
    <location>
        <begin position="2308"/>
        <end position="2341"/>
    </location>
</feature>
<proteinExistence type="predicted"/>
<dbReference type="RefSeq" id="XP_006597080.1">
    <property type="nucleotide sequence ID" value="XM_006597017.4"/>
</dbReference>
<evidence type="ECO:0000256" key="2">
    <source>
        <dbReference type="ARBA" id="ARBA00022801"/>
    </source>
</evidence>
<dbReference type="SUPFAM" id="SSF52540">
    <property type="entry name" value="P-loop containing nucleoside triphosphate hydrolases"/>
    <property type="match status" value="1"/>
</dbReference>
<dbReference type="GO" id="GO:0004386">
    <property type="term" value="F:helicase activity"/>
    <property type="evidence" value="ECO:0007669"/>
    <property type="project" value="UniProtKB-KW"/>
</dbReference>
<evidence type="ECO:0000259" key="6">
    <source>
        <dbReference type="Pfam" id="PF13086"/>
    </source>
</evidence>
<evidence type="ECO:0000259" key="7">
    <source>
        <dbReference type="Pfam" id="PF13087"/>
    </source>
</evidence>
<dbReference type="PANTHER" id="PTHR10887">
    <property type="entry name" value="DNA2/NAM7 HELICASE FAMILY"/>
    <property type="match status" value="1"/>
</dbReference>
<reference evidence="9" key="3">
    <citation type="submission" date="2018-07" db="EMBL/GenBank/DDBJ databases">
        <title>WGS assembly of Glycine max.</title>
        <authorList>
            <person name="Schmutz J."/>
            <person name="Cannon S."/>
            <person name="Schlueter J."/>
            <person name="Ma J."/>
            <person name="Mitros T."/>
            <person name="Nelson W."/>
            <person name="Hyten D."/>
            <person name="Song Q."/>
            <person name="Thelen J."/>
            <person name="Cheng J."/>
            <person name="Xu D."/>
            <person name="Hellsten U."/>
            <person name="May G."/>
            <person name="Yu Y."/>
            <person name="Sakurai T."/>
            <person name="Umezawa T."/>
            <person name="Bhattacharyya M."/>
            <person name="Sandhu D."/>
            <person name="Valliyodan B."/>
            <person name="Lindquist E."/>
            <person name="Peto M."/>
            <person name="Grant D."/>
            <person name="Shu S."/>
            <person name="Goodstein D."/>
            <person name="Barry K."/>
            <person name="Futrell-Griggs M."/>
            <person name="Abernathy B."/>
            <person name="Du J."/>
            <person name="Tian Z."/>
            <person name="Zhu L."/>
            <person name="Gill N."/>
            <person name="Joshi T."/>
            <person name="Libault M."/>
            <person name="Sethuraman A."/>
            <person name="Zhang X."/>
            <person name="Shinozaki K."/>
            <person name="Nguyen H."/>
            <person name="Wing R."/>
            <person name="Cregan P."/>
            <person name="Specht J."/>
            <person name="Grimwood J."/>
            <person name="Rokhsar D."/>
            <person name="Stacey G."/>
            <person name="Shoemaker R."/>
            <person name="Jackson S."/>
        </authorList>
    </citation>
    <scope>NUCLEOTIDE SEQUENCE</scope>
    <source>
        <tissue evidence="9">Callus</tissue>
    </source>
</reference>
<dbReference type="Pfam" id="PF13086">
    <property type="entry name" value="AAA_11"/>
    <property type="match status" value="1"/>
</dbReference>
<keyword evidence="11" id="KW-1185">Reference proteome</keyword>
<keyword evidence="4" id="KW-0067">ATP-binding</keyword>
<keyword evidence="2" id="KW-0378">Hydrolase</keyword>
<evidence type="ECO:0008006" key="12">
    <source>
        <dbReference type="Google" id="ProtNLM"/>
    </source>
</evidence>
<feature type="compositionally biased region" description="Low complexity" evidence="5">
    <location>
        <begin position="2245"/>
        <end position="2261"/>
    </location>
</feature>
<sequence length="2341" mass="263940">MANKLATRRELLDRWRDIEGEEENDDDDNADPSKLCSLHLNKEQWFADAYNFLICLPGGSHIWCGFWDIMGPLLETFYNYFKDDRQDSPLRLLWKRISDEMRQCLQCISQHHQAQDMYNTEYESSSIGPLLDVLQKLDCERVTFHLRDINTKIVGEKYNPSCDNGEVVNVLYEVLMFPILLDYQPLFTEFELFVEAIDNKHELALSGHQQFPGVYALLFCKRSVRSVGYRLAGSMGKLRRATDLEPLQPLLKKFISCLEADALPVTLETSTSRTQLDRVSLWIGIKSLLGFLDPSTFEEGILERYPFFVDIVLNHISGDSLEFSHAVTCLRLLFEMLGCKLWLRFTLSPSVMRNTLIGQCFHTCNEKIHRDIFGLFQPLLQSLEALQDGELEKQRRYFLYFLLHQVPVSSNFSVLTRKLASQIALLVVHRGYKMNPPCPPFECAHMWGPALVSSLKDSSLHNSLRQPAFDLIQTIIVSDATALIYSVLNCCATRSTDSSIADEVIELDDENDNWLPTIPDGEEQDSSSSWSQFRLQSGITSQECQEWMCIPMLWVDVLLDINPSILPISFSKAVFWARSRFPMVEFEKGAEMVLPIRSFLSSYAAEISSSFGWKVPTGSDDGGDGSKSKNSVEVLTMPFPLLRTFIRLTTHFLVQIRQGELRSQWTWEPLMSESLILSLLDPNDDVRQFGKSMLEQVSDTWGLSSGLKFLCSHNPSLYAIILGLKHAMKLVQLDSVLLKFHTLHHFWFLLLKLLKDEGLLAPELPENTHSDLRMPKFYSQGGFLKQPTFLPENVGKHAVNVEQRIKEKIGCLLCEMAWPIFCRCLVNGKNFIDYNLCQMTCVRLLEILPVLVDKLHLSGDKEIGNFIVLVKTKWNFQWLHDLMQWGKSSLKVVIVYWKRAFTYILNQFKASCDKTSLSTIMTIENLILNDGYTLEELTAQVSCLSVSLSREGSHNFLEANVKSKSLVSERLPFEKDCFTPDIHSSSMEDTGARNVETKIITGKKSSDSVIILSDDEVEPKVSSKKDFLSVSEAGPHISDGNIMPPDAGNSLPAGDLVNQNVSFMNTSKKMEQTFQKKASSGTLHDKPVVTSFIDSKGSSSCRTGVSSKSKDMVNLTKFSDEAVNAKSLNKACSSMASKTGDTSSSTCSKMLCDIQDAEDDPLETALKSVGRVQLHVPKPTVMRRQVIQLKTPLENKSGYLRKLEDPMKRFRPPRLDDWFKAILEINYFATVGLSSARKDENRIVNKLKEVPIYFLSPEQYVEIFRPLVLEEFKAQLQNSFLEMSSWEEMFYGILSVMSVERIDDFHLVRFVHDDGDSTKCRSFSENDFLLLTKDPPQKSSHDVHMVGKVERREKDNKRGSSIILIRFYFQNGSSRLNQARRNLTERSKWNACRIMNITPQIREFHALSSIKDIPLLSLILNPVNNSFCVNECKDVDLNNLCQSLQQTLRSSFNVTQLQAISVAIGRGKVKKTVELCLIQGPPGTGKTRTIVAIVSALLASQQKMTSLKNPFDENLYQKSSTYSRPKISQSTAIARVWQDAALARQLGDDMQNSSKSFGNYAKQRVLICAQSNAAVDELVARISSGGIYGSNGKMYKPYLVRVGNAKTVHSNSLPFFIDTLVDQRVAEERMHSNDGRNDLGVDSSAMLRSKLEKLVDSIRFYEAKRANSRDGISNVKSPLHNDSHMGNEKEMSETEIEMKLRKLYEQKRQIYKDLCNVQAQEKKANEETKSLRNKLRKAILKEAEIVVTTLSGCGGDLYGVCSERMLNSKFGGPSEHTLFDAVVIDEAAQALEPATLIPLQLLKSSGTKCIMVGDPKQLPATVLSNVASKFRYSCSMFERLQKAGHPVIMLTEQYRMHPEICKFPSLHFYDNKLLNGSQMSNKSAPFHQTKGLGPYVFYDIIDGQEVRGKNSGVMSLCNEQEADAAVEVLKFFKKRYPAEFVGGRIGVITPYKCQLSLLRSRFLNAFGPSSVADIEFNTVDGFQGREVDIILLSTVRAAHSGITASEINSNSIGFVADVRRMNVALTRARLSLWILGNSRTLQTNQNWAALVKDAKERNLIMKAKMPYHSMFKTDKNKSYVENSDNHARRLKHKKVKDTGQSVTKILVHGKDIVERKTKCVASEVRDRKGNVDENTSSALGKYTPCKERKSEDEHISITKDMGYEVEKYESRSSCGDMFTMSGQQVCNGGREGKDKLKISMGKTALGKRQLKFEHSRNNLEYSVEETGGGHKASKLSVSDRQVMHSGGNRSSSSEISASSMKGCHKERDAIDQGTAPNRSKVDEISKRKQQREAVDAILYSSLISAKKDETLPKVSAKRPFSSFVASGSTKPPKTKSARQDQ</sequence>
<dbReference type="GO" id="GO:0008266">
    <property type="term" value="F:poly(U) RNA binding"/>
    <property type="evidence" value="ECO:0007669"/>
    <property type="project" value="EnsemblPlants"/>
</dbReference>
<dbReference type="Proteomes" id="UP000008827">
    <property type="component" value="Chromosome 15"/>
</dbReference>
<evidence type="ECO:0000256" key="3">
    <source>
        <dbReference type="ARBA" id="ARBA00022806"/>
    </source>
</evidence>
<dbReference type="STRING" id="3847.A0A0R0FU35"/>
<dbReference type="GO" id="GO:0005524">
    <property type="term" value="F:ATP binding"/>
    <property type="evidence" value="ECO:0007669"/>
    <property type="project" value="UniProtKB-KW"/>
</dbReference>
<evidence type="ECO:0000313" key="9">
    <source>
        <dbReference type="EMBL" id="KRH09597.1"/>
    </source>
</evidence>
<dbReference type="PANTHER" id="PTHR10887:SF495">
    <property type="entry name" value="HELICASE SENATAXIN ISOFORM X1-RELATED"/>
    <property type="match status" value="1"/>
</dbReference>
<dbReference type="KEGG" id="gmx:102663671"/>
<organism evidence="9">
    <name type="scientific">Glycine max</name>
    <name type="common">Soybean</name>
    <name type="synonym">Glycine hispida</name>
    <dbReference type="NCBI Taxonomy" id="3847"/>
    <lineage>
        <taxon>Eukaryota</taxon>
        <taxon>Viridiplantae</taxon>
        <taxon>Streptophyta</taxon>
        <taxon>Embryophyta</taxon>
        <taxon>Tracheophyta</taxon>
        <taxon>Spermatophyta</taxon>
        <taxon>Magnoliopsida</taxon>
        <taxon>eudicotyledons</taxon>
        <taxon>Gunneridae</taxon>
        <taxon>Pentapetalae</taxon>
        <taxon>rosids</taxon>
        <taxon>fabids</taxon>
        <taxon>Fabales</taxon>
        <taxon>Fabaceae</taxon>
        <taxon>Papilionoideae</taxon>
        <taxon>50 kb inversion clade</taxon>
        <taxon>NPAAA clade</taxon>
        <taxon>indigoferoid/millettioid clade</taxon>
        <taxon>Phaseoleae</taxon>
        <taxon>Glycine</taxon>
        <taxon>Glycine subgen. Soja</taxon>
    </lineage>
</organism>
<feature type="compositionally biased region" description="Basic and acidic residues" evidence="5">
    <location>
        <begin position="2279"/>
        <end position="2291"/>
    </location>
</feature>
<dbReference type="InterPro" id="IPR047187">
    <property type="entry name" value="SF1_C_Upf1"/>
</dbReference>
<dbReference type="InterPro" id="IPR027417">
    <property type="entry name" value="P-loop_NTPase"/>
</dbReference>
<dbReference type="AlphaFoldDB" id="A0A0R0FU35"/>
<evidence type="ECO:0000313" key="10">
    <source>
        <dbReference type="EnsemblPlants" id="KRH09597"/>
    </source>
</evidence>
<evidence type="ECO:0000256" key="5">
    <source>
        <dbReference type="SAM" id="MobiDB-lite"/>
    </source>
</evidence>
<gene>
    <name evidence="10" type="primary">LOC102663671</name>
    <name evidence="9" type="ORF">GLYMA_15G000900</name>
</gene>
<dbReference type="CDD" id="cd18808">
    <property type="entry name" value="SF1_C_Upf1"/>
    <property type="match status" value="1"/>
</dbReference>
<evidence type="ECO:0000259" key="8">
    <source>
        <dbReference type="Pfam" id="PF23576"/>
    </source>
</evidence>
<dbReference type="GO" id="GO:0005694">
    <property type="term" value="C:chromosome"/>
    <property type="evidence" value="ECO:0007669"/>
    <property type="project" value="UniProtKB-ARBA"/>
</dbReference>
<dbReference type="Gramene" id="KRH09597">
    <property type="protein sequence ID" value="KRH09597"/>
    <property type="gene ID" value="GLYMA_15G000900"/>
</dbReference>
<reference evidence="9 10" key="1">
    <citation type="journal article" date="2010" name="Nature">
        <title>Genome sequence of the palaeopolyploid soybean.</title>
        <authorList>
            <person name="Schmutz J."/>
            <person name="Cannon S.B."/>
            <person name="Schlueter J."/>
            <person name="Ma J."/>
            <person name="Mitros T."/>
            <person name="Nelson W."/>
            <person name="Hyten D.L."/>
            <person name="Song Q."/>
            <person name="Thelen J.J."/>
            <person name="Cheng J."/>
            <person name="Xu D."/>
            <person name="Hellsten U."/>
            <person name="May G.D."/>
            <person name="Yu Y."/>
            <person name="Sakurai T."/>
            <person name="Umezawa T."/>
            <person name="Bhattacharyya M.K."/>
            <person name="Sandhu D."/>
            <person name="Valliyodan B."/>
            <person name="Lindquist E."/>
            <person name="Peto M."/>
            <person name="Grant D."/>
            <person name="Shu S."/>
            <person name="Goodstein D."/>
            <person name="Barry K."/>
            <person name="Futrell-Griggs M."/>
            <person name="Abernathy B."/>
            <person name="Du J."/>
            <person name="Tian Z."/>
            <person name="Zhu L."/>
            <person name="Gill N."/>
            <person name="Joshi T."/>
            <person name="Libault M."/>
            <person name="Sethuraman A."/>
            <person name="Zhang X.-C."/>
            <person name="Shinozaki K."/>
            <person name="Nguyen H.T."/>
            <person name="Wing R.A."/>
            <person name="Cregan P."/>
            <person name="Specht J."/>
            <person name="Grimwood J."/>
            <person name="Rokhsar D."/>
            <person name="Stacey G."/>
            <person name="Shoemaker R.C."/>
            <person name="Jackson S.A."/>
        </authorList>
    </citation>
    <scope>NUCLEOTIDE SEQUENCE [LARGE SCALE GENOMIC DNA]</scope>
    <source>
        <strain evidence="10">cv. Williams 82</strain>
        <tissue evidence="9">Callus</tissue>
    </source>
</reference>
<feature type="region of interest" description="Disordered" evidence="5">
    <location>
        <begin position="2239"/>
        <end position="2291"/>
    </location>
</feature>
<dbReference type="GeneID" id="102663671"/>
<dbReference type="OrthoDB" id="6513042at2759"/>
<dbReference type="InterPro" id="IPR045055">
    <property type="entry name" value="DNA2/NAM7-like"/>
</dbReference>
<dbReference type="FunFam" id="3.40.50.300:FF:000326">
    <property type="entry name" value="P-loop containing nucleoside triphosphate hydrolase"/>
    <property type="match status" value="1"/>
</dbReference>
<dbReference type="InterPro" id="IPR041679">
    <property type="entry name" value="DNA2/NAM7-like_C"/>
</dbReference>
<feature type="domain" description="Helicase SEN1 beta-barrel" evidence="8">
    <location>
        <begin position="1293"/>
        <end position="1394"/>
    </location>
</feature>